<dbReference type="GO" id="GO:0003677">
    <property type="term" value="F:DNA binding"/>
    <property type="evidence" value="ECO:0007669"/>
    <property type="project" value="InterPro"/>
</dbReference>
<dbReference type="InterPro" id="IPR010359">
    <property type="entry name" value="IrrE_HExxH"/>
</dbReference>
<proteinExistence type="inferred from homology"/>
<dbReference type="InterPro" id="IPR052345">
    <property type="entry name" value="Rad_response_metalloprotease"/>
</dbReference>
<name>A0A7H2PTV1_9GAMM</name>
<dbReference type="SMART" id="SM00530">
    <property type="entry name" value="HTH_XRE"/>
    <property type="match status" value="1"/>
</dbReference>
<dbReference type="InterPro" id="IPR001387">
    <property type="entry name" value="Cro/C1-type_HTH"/>
</dbReference>
<dbReference type="AlphaFoldDB" id="A0A7H2PTV1"/>
<dbReference type="Gene3D" id="1.10.10.2910">
    <property type="match status" value="1"/>
</dbReference>
<reference evidence="4" key="1">
    <citation type="submission" date="2020-09" db="EMBL/GenBank/DDBJ databases">
        <title>Clinical and molecular characterization of Acinetobacter seifertii in Taiwan.</title>
        <authorList>
            <person name="Li L.-H."/>
            <person name="Yang Y.-S."/>
            <person name="Sun J.-R."/>
            <person name="Huang T.-W."/>
            <person name="Huang W.-C."/>
            <person name="Wang Y.-C."/>
            <person name="Kuo T.-H."/>
            <person name="Kuo S.-C."/>
            <person name="Chen T.-L."/>
        </authorList>
    </citation>
    <scope>NUCLEOTIDE SEQUENCE [LARGE SCALE GENOMIC DNA]</scope>
    <source>
        <strain evidence="4">AS73</strain>
    </source>
</reference>
<organism evidence="3 4">
    <name type="scientific">Acinetobacter seifertii</name>
    <dbReference type="NCBI Taxonomy" id="1530123"/>
    <lineage>
        <taxon>Bacteria</taxon>
        <taxon>Pseudomonadati</taxon>
        <taxon>Pseudomonadota</taxon>
        <taxon>Gammaproteobacteria</taxon>
        <taxon>Moraxellales</taxon>
        <taxon>Moraxellaceae</taxon>
        <taxon>Acinetobacter</taxon>
        <taxon>Acinetobacter calcoaceticus/baumannii complex</taxon>
    </lineage>
</organism>
<dbReference type="Proteomes" id="UP000516862">
    <property type="component" value="Chromosome"/>
</dbReference>
<dbReference type="Gene3D" id="1.10.260.40">
    <property type="entry name" value="lambda repressor-like DNA-binding domains"/>
    <property type="match status" value="1"/>
</dbReference>
<evidence type="ECO:0000313" key="3">
    <source>
        <dbReference type="EMBL" id="QNX06284.1"/>
    </source>
</evidence>
<evidence type="ECO:0000256" key="1">
    <source>
        <dbReference type="ARBA" id="ARBA00007227"/>
    </source>
</evidence>
<dbReference type="PANTHER" id="PTHR43236:SF1">
    <property type="entry name" value="BLL7220 PROTEIN"/>
    <property type="match status" value="1"/>
</dbReference>
<comment type="similarity">
    <text evidence="1">Belongs to the short-chain fatty acyl-CoA assimilation regulator (ScfR) family.</text>
</comment>
<dbReference type="Pfam" id="PF06114">
    <property type="entry name" value="Peptidase_M78"/>
    <property type="match status" value="1"/>
</dbReference>
<accession>A0A7H2PTV1</accession>
<dbReference type="PANTHER" id="PTHR43236">
    <property type="entry name" value="ANTITOXIN HIGA1"/>
    <property type="match status" value="1"/>
</dbReference>
<dbReference type="PROSITE" id="PS50943">
    <property type="entry name" value="HTH_CROC1"/>
    <property type="match status" value="1"/>
</dbReference>
<sequence length="400" mass="46082">MLGIDKFEPERLKLARQMYDDLSKTALATMIDVAPSTVTKWEDGTHSPQPEVLNNLAEALGIPLHWFIRKIPNYGNPLFLNRAKKRVLKAPCFRSNAMLMNLAEVHAIADEWISFPKVDLITALSREEALSLDDGKIQLLAEQLRTHWGLGSSPIPNLMKRMERAGLVVARFEIGYEEMDGTSAWINDKPYIFIAADKHNYFRSRFDLAHELGHIVMHRYLTEEDKKNWFDKLEKQAHYFANCFLFPTKAFIAETRSRISLESLMLLKKRWGISLAAMIYKAKDLNIISEDQYSKLWRSYRYRGYTRSEPYDTETTPEEPNLLKNTIKMLLEQGGFDKANIIDKFGLKKHLELLAGLPKGFLDDDFGQIINMKPTTIKSNQLESLTQSSKSAEIIKFSRN</sequence>
<protein>
    <submittedName>
        <fullName evidence="3">XRE family transcriptional regulator</fullName>
    </submittedName>
</protein>
<dbReference type="SUPFAM" id="SSF47413">
    <property type="entry name" value="lambda repressor-like DNA-binding domains"/>
    <property type="match status" value="1"/>
</dbReference>
<dbReference type="Pfam" id="PF01381">
    <property type="entry name" value="HTH_3"/>
    <property type="match status" value="1"/>
</dbReference>
<dbReference type="EMBL" id="CP061561">
    <property type="protein sequence ID" value="QNX06284.1"/>
    <property type="molecule type" value="Genomic_DNA"/>
</dbReference>
<dbReference type="RefSeq" id="WP_005032650.1">
    <property type="nucleotide sequence ID" value="NZ_BKEE01000042.1"/>
</dbReference>
<reference evidence="3 4" key="2">
    <citation type="submission" date="2020-09" db="EMBL/GenBank/DDBJ databases">
        <authorList>
            <person name="Chen F.-J."/>
            <person name="Lee Y.-T."/>
        </authorList>
    </citation>
    <scope>NUCLEOTIDE SEQUENCE [LARGE SCALE GENOMIC DNA]</scope>
    <source>
        <strain evidence="3 4">AS73</strain>
    </source>
</reference>
<evidence type="ECO:0000259" key="2">
    <source>
        <dbReference type="PROSITE" id="PS50943"/>
    </source>
</evidence>
<dbReference type="CDD" id="cd00093">
    <property type="entry name" value="HTH_XRE"/>
    <property type="match status" value="1"/>
</dbReference>
<evidence type="ECO:0000313" key="4">
    <source>
        <dbReference type="Proteomes" id="UP000516862"/>
    </source>
</evidence>
<feature type="domain" description="HTH cro/C1-type" evidence="2">
    <location>
        <begin position="12"/>
        <end position="67"/>
    </location>
</feature>
<dbReference type="InterPro" id="IPR010982">
    <property type="entry name" value="Lambda_DNA-bd_dom_sf"/>
</dbReference>
<gene>
    <name evidence="3" type="ORF">IC796_05020</name>
</gene>